<reference evidence="2" key="1">
    <citation type="submission" date="2020-10" db="EMBL/GenBank/DDBJ databases">
        <authorList>
            <person name="Han B."/>
            <person name="Lu T."/>
            <person name="Zhao Q."/>
            <person name="Huang X."/>
            <person name="Zhao Y."/>
        </authorList>
    </citation>
    <scope>NUCLEOTIDE SEQUENCE</scope>
</reference>
<dbReference type="Proteomes" id="UP000604825">
    <property type="component" value="Unassembled WGS sequence"/>
</dbReference>
<accession>A0A811QYT3</accession>
<name>A0A811QYT3_9POAL</name>
<dbReference type="EMBL" id="CAJGYO010000012">
    <property type="protein sequence ID" value="CAD6263440.1"/>
    <property type="molecule type" value="Genomic_DNA"/>
</dbReference>
<feature type="compositionally biased region" description="Low complexity" evidence="1">
    <location>
        <begin position="37"/>
        <end position="53"/>
    </location>
</feature>
<protein>
    <submittedName>
        <fullName evidence="2">Uncharacterized protein</fullName>
    </submittedName>
</protein>
<dbReference type="AlphaFoldDB" id="A0A811QYT3"/>
<proteinExistence type="predicted"/>
<gene>
    <name evidence="2" type="ORF">NCGR_LOCUS46745</name>
</gene>
<evidence type="ECO:0000313" key="3">
    <source>
        <dbReference type="Proteomes" id="UP000604825"/>
    </source>
</evidence>
<evidence type="ECO:0000256" key="1">
    <source>
        <dbReference type="SAM" id="MobiDB-lite"/>
    </source>
</evidence>
<organism evidence="2 3">
    <name type="scientific">Miscanthus lutarioriparius</name>
    <dbReference type="NCBI Taxonomy" id="422564"/>
    <lineage>
        <taxon>Eukaryota</taxon>
        <taxon>Viridiplantae</taxon>
        <taxon>Streptophyta</taxon>
        <taxon>Embryophyta</taxon>
        <taxon>Tracheophyta</taxon>
        <taxon>Spermatophyta</taxon>
        <taxon>Magnoliopsida</taxon>
        <taxon>Liliopsida</taxon>
        <taxon>Poales</taxon>
        <taxon>Poaceae</taxon>
        <taxon>PACMAD clade</taxon>
        <taxon>Panicoideae</taxon>
        <taxon>Andropogonodae</taxon>
        <taxon>Andropogoneae</taxon>
        <taxon>Saccharinae</taxon>
        <taxon>Miscanthus</taxon>
    </lineage>
</organism>
<feature type="region of interest" description="Disordered" evidence="1">
    <location>
        <begin position="1"/>
        <end position="159"/>
    </location>
</feature>
<comment type="caution">
    <text evidence="2">The sequence shown here is derived from an EMBL/GenBank/DDBJ whole genome shotgun (WGS) entry which is preliminary data.</text>
</comment>
<sequence>MGVIWESSISKSTRMRNGASERAWPQPSGDPGSAAPATLARLGVRAAGAADVAPPSTPERHQGPALAAPRERTGVAVPAGLAQGGGGVRARRLRPQAARGGSSVLGLPLRRHVGREGVRGRGARAATAAGAGGARPWRARGEDVGFGPEEGAVPEEERPRRCGRRRYCVEVSNATIEERSLSVTLPHLFQAML</sequence>
<keyword evidence="3" id="KW-1185">Reference proteome</keyword>
<evidence type="ECO:0000313" key="2">
    <source>
        <dbReference type="EMBL" id="CAD6263440.1"/>
    </source>
</evidence>